<feature type="region of interest" description="Disordered" evidence="1">
    <location>
        <begin position="877"/>
        <end position="899"/>
    </location>
</feature>
<dbReference type="GO" id="GO:0030036">
    <property type="term" value="P:actin cytoskeleton organization"/>
    <property type="evidence" value="ECO:0007669"/>
    <property type="project" value="InterPro"/>
</dbReference>
<gene>
    <name evidence="4" type="ORF">BS47DRAFT_1399443</name>
</gene>
<dbReference type="Proteomes" id="UP000886523">
    <property type="component" value="Unassembled WGS sequence"/>
</dbReference>
<evidence type="ECO:0000259" key="3">
    <source>
        <dbReference type="PROSITE" id="PS51444"/>
    </source>
</evidence>
<feature type="compositionally biased region" description="Basic and acidic residues" evidence="1">
    <location>
        <begin position="351"/>
        <end position="361"/>
    </location>
</feature>
<dbReference type="SMART" id="SM00498">
    <property type="entry name" value="FH2"/>
    <property type="match status" value="1"/>
</dbReference>
<feature type="region of interest" description="Disordered" evidence="1">
    <location>
        <begin position="1598"/>
        <end position="1669"/>
    </location>
</feature>
<dbReference type="Pfam" id="PF02181">
    <property type="entry name" value="FH2"/>
    <property type="match status" value="1"/>
</dbReference>
<feature type="compositionally biased region" description="Pro residues" evidence="1">
    <location>
        <begin position="1146"/>
        <end position="1157"/>
    </location>
</feature>
<protein>
    <recommendedName>
        <fullName evidence="6">Formin-like protein</fullName>
    </recommendedName>
</protein>
<evidence type="ECO:0000313" key="4">
    <source>
        <dbReference type="EMBL" id="KAF9506490.1"/>
    </source>
</evidence>
<comment type="caution">
    <text evidence="4">The sequence shown here is derived from an EMBL/GenBank/DDBJ whole genome shotgun (WGS) entry which is preliminary data.</text>
</comment>
<keyword evidence="5" id="KW-1185">Reference proteome</keyword>
<dbReference type="InterPro" id="IPR015425">
    <property type="entry name" value="FH2_Formin"/>
</dbReference>
<dbReference type="InterPro" id="IPR051425">
    <property type="entry name" value="Formin_Homology"/>
</dbReference>
<evidence type="ECO:0000259" key="2">
    <source>
        <dbReference type="PROSITE" id="PS51232"/>
    </source>
</evidence>
<feature type="compositionally biased region" description="Pro residues" evidence="1">
    <location>
        <begin position="1094"/>
        <end position="1111"/>
    </location>
</feature>
<dbReference type="GO" id="GO:0003779">
    <property type="term" value="F:actin binding"/>
    <property type="evidence" value="ECO:0007669"/>
    <property type="project" value="InterPro"/>
</dbReference>
<sequence>MTAPLVVAVLSPSGTLYFASVDTNASVEQVIDLLLRTTDISRQVLGDLDNKGWALQQIRRIPIDYTWTADELEALRDAVEPSGGVQYGPEYALSSHLHTSHLRMVSRHASLSKLITFVRLPNIPDGSQIRWFISYNTTASQLLSDVIECYGIPRTTGGTSVEYVMEGIPNDSGSGALQTIAPSTIICTLSVDNIRLSVAGGWHLGLSHRKTVENAEDSDMGKQKSIVPTSQANRGPKLSGLFDGWLSSSVRNIDELPSDSNSVPLSNFRRISVSDPITITPVNPAVSLRGSVALEPAESGAKNDQPSLSESDQREFERMIDELGLKGAPRASMNQLSPDRKLYLLNQNREVHSSKQADEPGSRNPSNPAPLLPKLMPQLAGGDSGIMKRFSISSITGWGLSLPESSTAGRNEGQAREVPVPNSDGQGQQTLTSQNTGGLFSWWGRTHSSDPIDPQSRTDGHSLESQSPSWYVSELRRLRDAGGPKLAKHLIALRVHLSTAKVTWIEEFLSVAKGLDTLRLILEDLVGEGMLRFRKKEGEIEQTIHLELIKCFRVLLNTEPGYSVVLAAPIAITHIAFSLYGAPPKLRTLVSELLAAICVLSLDEGHKLVLGALSEFRIAHAERFRFEGLVHYLKIGDDITDSGAGNRVDADDGIWDARAATLALINALTNCPESVEDRVILREEFSRRGLNEAIVALRYIHAPDILLKQIEVYTEEKFEDEEELRERFLSPVRFDRGRNHVKQVSESQEAFRELVELAKQYKEIYPVMIETLRRYSKILERDTDPRFTSELFIVLEKFVEHATDLEKNDSDESWGVFLQRFFTSVEQIVGEQVDRPVAGPATQDELHRFRGKANEPMEKGSEYRDEIKTQVVALQVSKPSPEARPKHIKTSSGTAEAEGNQNFHGLVQRLVAKEKQVLQLQAELDGLKSLHPGDDKEADDEARRQRDRAKWSAMTEEIRKLKTKISGHVVDVGIKSEEIAFLKRALESVHARLRPSEPDNANDEPPEHDAEVMVSQTIEGLRKKDQEIQDLQGPPTSNALHEAERKFKARVPPPPPPPPVTKTDQPADQPMIFFGPCTICIKWEFILDDASSPLPPLTLHHPPPPPPPPPRSAGDTPARLVSPPPPGPPLPPPFVVSLGFVHLPTLPSPPPPPPPPLLHGTSPLSPPPTGLLPKTSRPLHTDKKLKVDVSLQASDSLLNITIQPFFWNKVALPSSTSNVWTDLNQTTSLNLDMQELENTFSMDKVAPQSPSRLSATGSRRQSVTTVLDITRANNVAIMLSRIKLGFPDIRQALLLLDDDKLPLDDLKAISRHLPTADEVLRIKDFPDVSKLAKADQYFAELVKVPRLQERLECMLFRRRLDLDLEDVRPELSIMRNAASELKSSIRFKRVVLAIGNALNGSTFRFFIKLKETKTARAGSDCPTLLHYVARLLNRADPSLIAFAEDLPHLEAAARVSFQAIIQSISALSRGLHQIELELSACKAPPVGHDDRFIPVMEEFMRDARGEVNALEHAGIALRNELTAVLVYFGESTRDLSSSEPGSKPEDFFALIVTFSSSLQKAALEMHDAQSPAPLVLPVATTAVVGSKDKDKSMKELLEERGPLSDLPDLRTPSGGGSTLRGTNRTVKTHDHLSVGRGDLDQAIRSLRDGQRRKERTSAPLNKMFLDGAR</sequence>
<feature type="compositionally biased region" description="Polar residues" evidence="1">
    <location>
        <begin position="890"/>
        <end position="899"/>
    </location>
</feature>
<dbReference type="InterPro" id="IPR011989">
    <property type="entry name" value="ARM-like"/>
</dbReference>
<dbReference type="SUPFAM" id="SSF48371">
    <property type="entry name" value="ARM repeat"/>
    <property type="match status" value="1"/>
</dbReference>
<evidence type="ECO:0000256" key="1">
    <source>
        <dbReference type="SAM" id="MobiDB-lite"/>
    </source>
</evidence>
<dbReference type="PANTHER" id="PTHR45725:SF1">
    <property type="entry name" value="DISHEVELLED ASSOCIATED ACTIVATOR OF MORPHOGENESIS, ISOFORM D"/>
    <property type="match status" value="1"/>
</dbReference>
<feature type="compositionally biased region" description="Polar residues" evidence="1">
    <location>
        <begin position="423"/>
        <end position="438"/>
    </location>
</feature>
<dbReference type="Gene3D" id="1.25.10.10">
    <property type="entry name" value="Leucine-rich Repeat Variant"/>
    <property type="match status" value="1"/>
</dbReference>
<dbReference type="PANTHER" id="PTHR45725">
    <property type="entry name" value="FORMIN HOMOLOGY 2 FAMILY MEMBER"/>
    <property type="match status" value="1"/>
</dbReference>
<feature type="region of interest" description="Disordered" evidence="1">
    <location>
        <begin position="1043"/>
        <end position="1069"/>
    </location>
</feature>
<dbReference type="Pfam" id="PF06371">
    <property type="entry name" value="Drf_GBD"/>
    <property type="match status" value="1"/>
</dbReference>
<proteinExistence type="predicted"/>
<feature type="region of interest" description="Disordered" evidence="1">
    <location>
        <begin position="214"/>
        <end position="233"/>
    </location>
</feature>
<feature type="region of interest" description="Disordered" evidence="1">
    <location>
        <begin position="1146"/>
        <end position="1177"/>
    </location>
</feature>
<feature type="compositionally biased region" description="Basic and acidic residues" evidence="1">
    <location>
        <begin position="1627"/>
        <end position="1651"/>
    </location>
</feature>
<feature type="region of interest" description="Disordered" evidence="1">
    <location>
        <begin position="351"/>
        <end position="380"/>
    </location>
</feature>
<dbReference type="Pfam" id="PF06367">
    <property type="entry name" value="Drf_FH3"/>
    <property type="match status" value="1"/>
</dbReference>
<feature type="region of interest" description="Disordered" evidence="1">
    <location>
        <begin position="403"/>
        <end position="465"/>
    </location>
</feature>
<feature type="compositionally biased region" description="Pro residues" evidence="1">
    <location>
        <begin position="1051"/>
        <end position="1060"/>
    </location>
</feature>
<dbReference type="SUPFAM" id="SSF101447">
    <property type="entry name" value="Formin homology 2 domain (FH2 domain)"/>
    <property type="match status" value="1"/>
</dbReference>
<feature type="domain" description="FH2" evidence="3">
    <location>
        <begin position="1192"/>
        <end position="1584"/>
    </location>
</feature>
<dbReference type="PROSITE" id="PS51444">
    <property type="entry name" value="FH2"/>
    <property type="match status" value="1"/>
</dbReference>
<dbReference type="OrthoDB" id="1668162at2759"/>
<evidence type="ECO:0008006" key="6">
    <source>
        <dbReference type="Google" id="ProtNLM"/>
    </source>
</evidence>
<reference evidence="4" key="1">
    <citation type="journal article" date="2020" name="Nat. Commun.">
        <title>Large-scale genome sequencing of mycorrhizal fungi provides insights into the early evolution of symbiotic traits.</title>
        <authorList>
            <person name="Miyauchi S."/>
            <person name="Kiss E."/>
            <person name="Kuo A."/>
            <person name="Drula E."/>
            <person name="Kohler A."/>
            <person name="Sanchez-Garcia M."/>
            <person name="Morin E."/>
            <person name="Andreopoulos B."/>
            <person name="Barry K.W."/>
            <person name="Bonito G."/>
            <person name="Buee M."/>
            <person name="Carver A."/>
            <person name="Chen C."/>
            <person name="Cichocki N."/>
            <person name="Clum A."/>
            <person name="Culley D."/>
            <person name="Crous P.W."/>
            <person name="Fauchery L."/>
            <person name="Girlanda M."/>
            <person name="Hayes R.D."/>
            <person name="Keri Z."/>
            <person name="LaButti K."/>
            <person name="Lipzen A."/>
            <person name="Lombard V."/>
            <person name="Magnuson J."/>
            <person name="Maillard F."/>
            <person name="Murat C."/>
            <person name="Nolan M."/>
            <person name="Ohm R.A."/>
            <person name="Pangilinan J."/>
            <person name="Pereira M.F."/>
            <person name="Perotto S."/>
            <person name="Peter M."/>
            <person name="Pfister S."/>
            <person name="Riley R."/>
            <person name="Sitrit Y."/>
            <person name="Stielow J.B."/>
            <person name="Szollosi G."/>
            <person name="Zifcakova L."/>
            <person name="Stursova M."/>
            <person name="Spatafora J.W."/>
            <person name="Tedersoo L."/>
            <person name="Vaario L.M."/>
            <person name="Yamada A."/>
            <person name="Yan M."/>
            <person name="Wang P."/>
            <person name="Xu J."/>
            <person name="Bruns T."/>
            <person name="Baldrian P."/>
            <person name="Vilgalys R."/>
            <person name="Dunand C."/>
            <person name="Henrissat B."/>
            <person name="Grigoriev I.V."/>
            <person name="Hibbett D."/>
            <person name="Nagy L.G."/>
            <person name="Martin F.M."/>
        </authorList>
    </citation>
    <scope>NUCLEOTIDE SEQUENCE</scope>
    <source>
        <strain evidence="4">UP504</strain>
    </source>
</reference>
<dbReference type="SMART" id="SM01140">
    <property type="entry name" value="Drf_GBD"/>
    <property type="match status" value="1"/>
</dbReference>
<feature type="region of interest" description="Disordered" evidence="1">
    <location>
        <begin position="1094"/>
        <end position="1126"/>
    </location>
</feature>
<name>A0A9P6AJJ9_9AGAM</name>
<dbReference type="Gene3D" id="1.20.58.2220">
    <property type="entry name" value="Formin, FH2 domain"/>
    <property type="match status" value="1"/>
</dbReference>
<dbReference type="GO" id="GO:0031267">
    <property type="term" value="F:small GTPase binding"/>
    <property type="evidence" value="ECO:0007669"/>
    <property type="project" value="InterPro"/>
</dbReference>
<evidence type="ECO:0000313" key="5">
    <source>
        <dbReference type="Proteomes" id="UP000886523"/>
    </source>
</evidence>
<dbReference type="EMBL" id="MU129109">
    <property type="protein sequence ID" value="KAF9506490.1"/>
    <property type="molecule type" value="Genomic_DNA"/>
</dbReference>
<feature type="region of interest" description="Disordered" evidence="1">
    <location>
        <begin position="928"/>
        <end position="950"/>
    </location>
</feature>
<dbReference type="InterPro" id="IPR042201">
    <property type="entry name" value="FH2_Formin_sf"/>
</dbReference>
<dbReference type="PROSITE" id="PS51232">
    <property type="entry name" value="GBD_FH3"/>
    <property type="match status" value="1"/>
</dbReference>
<accession>A0A9P6AJJ9</accession>
<dbReference type="InterPro" id="IPR010472">
    <property type="entry name" value="FH3_dom"/>
</dbReference>
<dbReference type="InterPro" id="IPR010473">
    <property type="entry name" value="GTPase-bd"/>
</dbReference>
<organism evidence="4 5">
    <name type="scientific">Hydnum rufescens UP504</name>
    <dbReference type="NCBI Taxonomy" id="1448309"/>
    <lineage>
        <taxon>Eukaryota</taxon>
        <taxon>Fungi</taxon>
        <taxon>Dikarya</taxon>
        <taxon>Basidiomycota</taxon>
        <taxon>Agaricomycotina</taxon>
        <taxon>Agaricomycetes</taxon>
        <taxon>Cantharellales</taxon>
        <taxon>Hydnaceae</taxon>
        <taxon>Hydnum</taxon>
    </lineage>
</organism>
<feature type="domain" description="GBD/FH3" evidence="2">
    <location>
        <begin position="304"/>
        <end position="810"/>
    </location>
</feature>
<dbReference type="SMART" id="SM01139">
    <property type="entry name" value="Drf_FH3"/>
    <property type="match status" value="1"/>
</dbReference>
<dbReference type="InterPro" id="IPR014768">
    <property type="entry name" value="GBD/FH3_dom"/>
</dbReference>
<dbReference type="InterPro" id="IPR016024">
    <property type="entry name" value="ARM-type_fold"/>
</dbReference>